<proteinExistence type="inferred from homology"/>
<feature type="transmembrane region" description="Helical" evidence="7">
    <location>
        <begin position="237"/>
        <end position="258"/>
    </location>
</feature>
<dbReference type="RefSeq" id="WP_343885916.1">
    <property type="nucleotide sequence ID" value="NZ_BAAAKI010000011.1"/>
</dbReference>
<keyword evidence="3" id="KW-1003">Cell membrane</keyword>
<evidence type="ECO:0000256" key="7">
    <source>
        <dbReference type="RuleBase" id="RU363032"/>
    </source>
</evidence>
<evidence type="ECO:0000256" key="5">
    <source>
        <dbReference type="ARBA" id="ARBA00022989"/>
    </source>
</evidence>
<keyword evidence="10" id="KW-1185">Reference proteome</keyword>
<gene>
    <name evidence="9" type="ORF">ACFP57_07935</name>
</gene>
<evidence type="ECO:0000256" key="2">
    <source>
        <dbReference type="ARBA" id="ARBA00022448"/>
    </source>
</evidence>
<organism evidence="9 10">
    <name type="scientific">Luteococcus sanguinis</name>
    <dbReference type="NCBI Taxonomy" id="174038"/>
    <lineage>
        <taxon>Bacteria</taxon>
        <taxon>Bacillati</taxon>
        <taxon>Actinomycetota</taxon>
        <taxon>Actinomycetes</taxon>
        <taxon>Propionibacteriales</taxon>
        <taxon>Propionibacteriaceae</taxon>
        <taxon>Luteococcus</taxon>
    </lineage>
</organism>
<feature type="transmembrane region" description="Helical" evidence="7">
    <location>
        <begin position="9"/>
        <end position="33"/>
    </location>
</feature>
<dbReference type="SUPFAM" id="SSF161098">
    <property type="entry name" value="MetI-like"/>
    <property type="match status" value="1"/>
</dbReference>
<dbReference type="PROSITE" id="PS50928">
    <property type="entry name" value="ABC_TM1"/>
    <property type="match status" value="1"/>
</dbReference>
<feature type="transmembrane region" description="Helical" evidence="7">
    <location>
        <begin position="181"/>
        <end position="204"/>
    </location>
</feature>
<evidence type="ECO:0000313" key="9">
    <source>
        <dbReference type="EMBL" id="MFC6396912.1"/>
    </source>
</evidence>
<dbReference type="InterPro" id="IPR000515">
    <property type="entry name" value="MetI-like"/>
</dbReference>
<evidence type="ECO:0000256" key="4">
    <source>
        <dbReference type="ARBA" id="ARBA00022692"/>
    </source>
</evidence>
<dbReference type="PANTHER" id="PTHR43744:SF12">
    <property type="entry name" value="ABC TRANSPORTER PERMEASE PROTEIN MG189-RELATED"/>
    <property type="match status" value="1"/>
</dbReference>
<dbReference type="InterPro" id="IPR035906">
    <property type="entry name" value="MetI-like_sf"/>
</dbReference>
<evidence type="ECO:0000313" key="10">
    <source>
        <dbReference type="Proteomes" id="UP001596266"/>
    </source>
</evidence>
<accession>A0ABW1X441</accession>
<evidence type="ECO:0000259" key="8">
    <source>
        <dbReference type="PROSITE" id="PS50928"/>
    </source>
</evidence>
<comment type="caution">
    <text evidence="9">The sequence shown here is derived from an EMBL/GenBank/DDBJ whole genome shotgun (WGS) entry which is preliminary data.</text>
</comment>
<dbReference type="Proteomes" id="UP001596266">
    <property type="component" value="Unassembled WGS sequence"/>
</dbReference>
<dbReference type="PANTHER" id="PTHR43744">
    <property type="entry name" value="ABC TRANSPORTER PERMEASE PROTEIN MG189-RELATED-RELATED"/>
    <property type="match status" value="1"/>
</dbReference>
<evidence type="ECO:0000256" key="3">
    <source>
        <dbReference type="ARBA" id="ARBA00022475"/>
    </source>
</evidence>
<dbReference type="Gene3D" id="1.10.3720.10">
    <property type="entry name" value="MetI-like"/>
    <property type="match status" value="1"/>
</dbReference>
<keyword evidence="6 7" id="KW-0472">Membrane</keyword>
<keyword evidence="5 7" id="KW-1133">Transmembrane helix</keyword>
<keyword evidence="4 7" id="KW-0812">Transmembrane</keyword>
<protein>
    <submittedName>
        <fullName evidence="9">Carbohydrate ABC transporter permease</fullName>
    </submittedName>
</protein>
<keyword evidence="2 7" id="KW-0813">Transport</keyword>
<dbReference type="EMBL" id="JBHSUA010000016">
    <property type="protein sequence ID" value="MFC6396912.1"/>
    <property type="molecule type" value="Genomic_DNA"/>
</dbReference>
<feature type="transmembrane region" description="Helical" evidence="7">
    <location>
        <begin position="139"/>
        <end position="160"/>
    </location>
</feature>
<feature type="transmembrane region" description="Helical" evidence="7">
    <location>
        <begin position="70"/>
        <end position="94"/>
    </location>
</feature>
<comment type="subcellular location">
    <subcellularLocation>
        <location evidence="1 7">Cell membrane</location>
        <topology evidence="1 7">Multi-pass membrane protein</topology>
    </subcellularLocation>
</comment>
<feature type="transmembrane region" description="Helical" evidence="7">
    <location>
        <begin position="106"/>
        <end position="127"/>
    </location>
</feature>
<reference evidence="10" key="1">
    <citation type="journal article" date="2019" name="Int. J. Syst. Evol. Microbiol.">
        <title>The Global Catalogue of Microorganisms (GCM) 10K type strain sequencing project: providing services to taxonomists for standard genome sequencing and annotation.</title>
        <authorList>
            <consortium name="The Broad Institute Genomics Platform"/>
            <consortium name="The Broad Institute Genome Sequencing Center for Infectious Disease"/>
            <person name="Wu L."/>
            <person name="Ma J."/>
        </authorList>
    </citation>
    <scope>NUCLEOTIDE SEQUENCE [LARGE SCALE GENOMIC DNA]</scope>
    <source>
        <strain evidence="10">CGMCC 1.15277</strain>
    </source>
</reference>
<sequence>MNRTPRNPLFWLMMVALTLVFIGPLLMVILTSFKTRSESQQVPPTFIPETWTLGAYRTLLSDAGSPVMQWFATSLIAASLHALLVVTVASMAGYALARMHFRGRTAIFGLILSTMFVPGFIFLMPNFEMMSKLQWLDTLQALVVPGAAGAFGVFFMRQFFTALPVELEESARIDGAGPMTTFFRIVLPNAKAAVMTLVVLSFLANWNDFVWPLYVMYDKLTLPIGLSRLQGAYTIDYPVVMAGASIAAVPVLVIYVFLQRYIIQGVASSGLK</sequence>
<dbReference type="CDD" id="cd06261">
    <property type="entry name" value="TM_PBP2"/>
    <property type="match status" value="1"/>
</dbReference>
<feature type="domain" description="ABC transmembrane type-1" evidence="8">
    <location>
        <begin position="71"/>
        <end position="258"/>
    </location>
</feature>
<evidence type="ECO:0000256" key="6">
    <source>
        <dbReference type="ARBA" id="ARBA00023136"/>
    </source>
</evidence>
<dbReference type="Pfam" id="PF00528">
    <property type="entry name" value="BPD_transp_1"/>
    <property type="match status" value="1"/>
</dbReference>
<name>A0ABW1X441_9ACTN</name>
<evidence type="ECO:0000256" key="1">
    <source>
        <dbReference type="ARBA" id="ARBA00004651"/>
    </source>
</evidence>
<comment type="similarity">
    <text evidence="7">Belongs to the binding-protein-dependent transport system permease family.</text>
</comment>